<proteinExistence type="predicted"/>
<evidence type="ECO:0000313" key="2">
    <source>
        <dbReference type="Proteomes" id="UP000007966"/>
    </source>
</evidence>
<dbReference type="STRING" id="218491.ECA1672"/>
<dbReference type="Proteomes" id="UP000007966">
    <property type="component" value="Chromosome"/>
</dbReference>
<dbReference type="KEGG" id="eca:ECA1672"/>
<dbReference type="AlphaFoldDB" id="Q6D6K9"/>
<evidence type="ECO:0000313" key="1">
    <source>
        <dbReference type="EMBL" id="CAG74577.1"/>
    </source>
</evidence>
<gene>
    <name evidence="1" type="ordered locus">ECA1672</name>
</gene>
<keyword evidence="2" id="KW-1185">Reference proteome</keyword>
<sequence>MMLLNHWSIKISIHIATIRKNTKTSPTGFMTPLCTDESFSNIDTFRPISDFFYQKRIIVFLC</sequence>
<protein>
    <submittedName>
        <fullName evidence="1">Uncharacterized protein</fullName>
    </submittedName>
</protein>
<reference evidence="1" key="1">
    <citation type="submission" date="2004-02" db="EMBL/GenBank/DDBJ databases">
        <title>The genome sequence of the enterobacterial phytopathogen Erwinia carotovora subsp. atroseptica SCRI1043 and functional genomic identification of novel virulence factors.</title>
        <authorList>
            <person name="Bell K.S."/>
            <person name="Sebaihia M."/>
            <person name="Pritchard L."/>
            <person name="Holden M."/>
            <person name="Hyman L.J."/>
            <person name="Holeva M.C."/>
            <person name="Thomson N.R."/>
            <person name="Bentley S.D."/>
            <person name="Churcher C."/>
            <person name="Mungall K."/>
            <person name="Atkin R."/>
            <person name="Bason N."/>
            <person name="Brooks K."/>
            <person name="Chillingworth T."/>
            <person name="Clark K."/>
            <person name="Doggett J."/>
            <person name="Fraser A."/>
            <person name="Hance Z."/>
            <person name="Hauser H."/>
            <person name="Jagels K."/>
            <person name="Moule S."/>
            <person name="Norbertczak H."/>
            <person name="Ormond D."/>
            <person name="Price C."/>
            <person name="Quail M.A."/>
            <person name="Sanders M."/>
            <person name="Walker D."/>
            <person name="Whitehead S."/>
            <person name="Salmond G.P.C."/>
            <person name="Birch P.R.J."/>
            <person name="Barrell B.G."/>
            <person name="Parkhill J."/>
            <person name="Toth I.K."/>
        </authorList>
    </citation>
    <scope>NUCLEOTIDE SEQUENCE</scope>
    <source>
        <strain evidence="1">SCRI1043</strain>
    </source>
</reference>
<dbReference type="EMBL" id="BX950851">
    <property type="protein sequence ID" value="CAG74577.1"/>
    <property type="molecule type" value="Genomic_DNA"/>
</dbReference>
<organism evidence="1 2">
    <name type="scientific">Pectobacterium atrosepticum (strain SCRI 1043 / ATCC BAA-672)</name>
    <name type="common">Erwinia carotovora subsp. atroseptica</name>
    <dbReference type="NCBI Taxonomy" id="218491"/>
    <lineage>
        <taxon>Bacteria</taxon>
        <taxon>Pseudomonadati</taxon>
        <taxon>Pseudomonadota</taxon>
        <taxon>Gammaproteobacteria</taxon>
        <taxon>Enterobacterales</taxon>
        <taxon>Pectobacteriaceae</taxon>
        <taxon>Pectobacterium</taxon>
    </lineage>
</organism>
<dbReference type="HOGENOM" id="CLU_2900152_0_0_6"/>
<accession>Q6D6K9</accession>
<name>Q6D6K9_PECAS</name>